<gene>
    <name evidence="2" type="ORF">L6773_02870</name>
</gene>
<keyword evidence="2" id="KW-0413">Isomerase</keyword>
<dbReference type="InterPro" id="IPR006311">
    <property type="entry name" value="TAT_signal"/>
</dbReference>
<organism evidence="2 3">
    <name type="scientific">Rhodohalobacter sulfatireducens</name>
    <dbReference type="NCBI Taxonomy" id="2911366"/>
    <lineage>
        <taxon>Bacteria</taxon>
        <taxon>Pseudomonadati</taxon>
        <taxon>Balneolota</taxon>
        <taxon>Balneolia</taxon>
        <taxon>Balneolales</taxon>
        <taxon>Balneolaceae</taxon>
        <taxon>Rhodohalobacter</taxon>
    </lineage>
</organism>
<feature type="domain" description="Xylose isomerase-like TIM barrel" evidence="1">
    <location>
        <begin position="86"/>
        <end position="300"/>
    </location>
</feature>
<dbReference type="RefSeq" id="WP_237852338.1">
    <property type="nucleotide sequence ID" value="NZ_JAKLWS010000002.1"/>
</dbReference>
<keyword evidence="3" id="KW-1185">Reference proteome</keyword>
<dbReference type="Gene3D" id="3.20.20.150">
    <property type="entry name" value="Divalent-metal-dependent TIM barrel enzymes"/>
    <property type="match status" value="1"/>
</dbReference>
<dbReference type="InterPro" id="IPR036237">
    <property type="entry name" value="Xyl_isomerase-like_sf"/>
</dbReference>
<dbReference type="Pfam" id="PF01261">
    <property type="entry name" value="AP_endonuc_2"/>
    <property type="match status" value="1"/>
</dbReference>
<evidence type="ECO:0000313" key="2">
    <source>
        <dbReference type="EMBL" id="MCG2587494.1"/>
    </source>
</evidence>
<dbReference type="PANTHER" id="PTHR12110">
    <property type="entry name" value="HYDROXYPYRUVATE ISOMERASE"/>
    <property type="match status" value="1"/>
</dbReference>
<reference evidence="2" key="2">
    <citation type="submission" date="2024-05" db="EMBL/GenBank/DDBJ databases">
        <title>Rhodohalobacter halophilus gen. nov., sp. nov., a moderately halophilic member of the family Balneolaceae.</title>
        <authorList>
            <person name="Xia J."/>
        </authorList>
    </citation>
    <scope>NUCLEOTIDE SEQUENCE</scope>
    <source>
        <strain evidence="2">WB101</strain>
    </source>
</reference>
<sequence length="343" mass="38037">MNQKNKKESLSSRRSFIKKSFVGLTALTTGTVASSLFNESAALANSVNSLNHSLNLQIDKEPTQFIHACMTLAYRNFPLERALQGIKKAGYNYVAWGTRHRNENGENQPVLAETATPDEAEELANRCRDMGLEPVQMFSTIYPDQDDAVELLTNRIKQASAAELKYVLVFGPTDGGDPELWVPRFQELAPIAADYGVTFLLKQHGGETTGTGEALSEIIRELNHPNIHMSYDAGNVMWYQSVDPVQDIATCADLISGFCLKDCRNFPTKTTSAPGFGEIDHYQLFSPVAFTGKTITLTYENIFPSYLGMPNTAEEIDLMAIHTKQYMEYVLAGLQKAVTDNNN</sequence>
<dbReference type="Proteomes" id="UP001165366">
    <property type="component" value="Unassembled WGS sequence"/>
</dbReference>
<comment type="caution">
    <text evidence="2">The sequence shown here is derived from an EMBL/GenBank/DDBJ whole genome shotgun (WGS) entry which is preliminary data.</text>
</comment>
<proteinExistence type="predicted"/>
<dbReference type="SUPFAM" id="SSF51658">
    <property type="entry name" value="Xylose isomerase-like"/>
    <property type="match status" value="1"/>
</dbReference>
<name>A0ABS9K9H2_9BACT</name>
<dbReference type="GO" id="GO:0016853">
    <property type="term" value="F:isomerase activity"/>
    <property type="evidence" value="ECO:0007669"/>
    <property type="project" value="UniProtKB-KW"/>
</dbReference>
<dbReference type="PROSITE" id="PS51318">
    <property type="entry name" value="TAT"/>
    <property type="match status" value="1"/>
</dbReference>
<protein>
    <submittedName>
        <fullName evidence="2">Sugar phosphate isomerase/epimerase</fullName>
    </submittedName>
</protein>
<evidence type="ECO:0000259" key="1">
    <source>
        <dbReference type="Pfam" id="PF01261"/>
    </source>
</evidence>
<reference evidence="2" key="1">
    <citation type="submission" date="2022-01" db="EMBL/GenBank/DDBJ databases">
        <authorList>
            <person name="Wang Y."/>
        </authorList>
    </citation>
    <scope>NUCLEOTIDE SEQUENCE</scope>
    <source>
        <strain evidence="2">WB101</strain>
    </source>
</reference>
<dbReference type="InterPro" id="IPR013022">
    <property type="entry name" value="Xyl_isomerase-like_TIM-brl"/>
</dbReference>
<dbReference type="EMBL" id="JAKLWS010000002">
    <property type="protein sequence ID" value="MCG2587494.1"/>
    <property type="molecule type" value="Genomic_DNA"/>
</dbReference>
<evidence type="ECO:0000313" key="3">
    <source>
        <dbReference type="Proteomes" id="UP001165366"/>
    </source>
</evidence>
<dbReference type="InterPro" id="IPR050312">
    <property type="entry name" value="IolE/XylAMocC-like"/>
</dbReference>
<accession>A0ABS9K9H2</accession>